<dbReference type="InParanoid" id="Q20580"/>
<dbReference type="FunCoup" id="Q20580">
    <property type="interactions" value="10"/>
</dbReference>
<dbReference type="OMA" id="CQINTEI"/>
<dbReference type="HOGENOM" id="CLU_054633_1_0_1"/>
<protein>
    <submittedName>
        <fullName evidence="2">Methyltransferase FkbM domain-containing protein</fullName>
    </submittedName>
</protein>
<dbReference type="GO" id="GO:0008168">
    <property type="term" value="F:methyltransferase activity"/>
    <property type="evidence" value="ECO:0007669"/>
    <property type="project" value="UniProtKB-KW"/>
</dbReference>
<dbReference type="AGR" id="WB:WBGene00009872"/>
<dbReference type="CTD" id="186025"/>
<feature type="domain" description="Methyltransferase FkbM" evidence="1">
    <location>
        <begin position="80"/>
        <end position="286"/>
    </location>
</feature>
<dbReference type="eggNOG" id="ENOG502TFZP">
    <property type="taxonomic scope" value="Eukaryota"/>
</dbReference>
<dbReference type="PANTHER" id="PTHR22989">
    <property type="entry name" value="UNCHARACTERIZED DUF13 C.ELEGANS"/>
    <property type="match status" value="1"/>
</dbReference>
<evidence type="ECO:0000313" key="3">
    <source>
        <dbReference type="Proteomes" id="UP000001940"/>
    </source>
</evidence>
<keyword evidence="3" id="KW-1185">Reference proteome</keyword>
<accession>Q20580</accession>
<dbReference type="Proteomes" id="UP000001940">
    <property type="component" value="Chromosome IV"/>
</dbReference>
<dbReference type="PaxDb" id="6239-F49C12.2"/>
<sequence>MKILLPYRLGDGRNIGTSCSKFLIVPLVLLGSILLLLSVSSNSENRAKAEQESVRRNKKGQQIFKAFYDCVEPKLSPFRGNNDKFWLSFVNETLKCDNLKEYESFNILPVANKDEIKYFIPPNKEVPMTMVTLGIGHDVDAEKTLKQVLPKTEFFGADPTSKINKDLYEKDLGGKYFEYAVGGQNGIQEAFVLIDGAYSNRNVLNIEADLFLRDEVQKQKVDILWMDIEGHEFPVLEMLHRGGAFDNKGVKICQINTEIHKDLDNGVTGEQNMFHEFVWKLLEDGRYVMVKPFLVYFYKDFIRTTLINVHDKECTDLYIK</sequence>
<dbReference type="PIR" id="T22408">
    <property type="entry name" value="T22408"/>
</dbReference>
<evidence type="ECO:0000259" key="1">
    <source>
        <dbReference type="Pfam" id="PF05050"/>
    </source>
</evidence>
<dbReference type="AlphaFoldDB" id="Q20580"/>
<dbReference type="RefSeq" id="NP_501624.1">
    <property type="nucleotide sequence ID" value="NM_069223.1"/>
</dbReference>
<dbReference type="EMBL" id="BX284604">
    <property type="protein sequence ID" value="CAA92507.1"/>
    <property type="molecule type" value="Genomic_DNA"/>
</dbReference>
<keyword evidence="2" id="KW-0489">Methyltransferase</keyword>
<organism evidence="2 3">
    <name type="scientific">Caenorhabditis elegans</name>
    <dbReference type="NCBI Taxonomy" id="6239"/>
    <lineage>
        <taxon>Eukaryota</taxon>
        <taxon>Metazoa</taxon>
        <taxon>Ecdysozoa</taxon>
        <taxon>Nematoda</taxon>
        <taxon>Chromadorea</taxon>
        <taxon>Rhabditida</taxon>
        <taxon>Rhabditina</taxon>
        <taxon>Rhabditomorpha</taxon>
        <taxon>Rhabditoidea</taxon>
        <taxon>Rhabditidae</taxon>
        <taxon>Peloderinae</taxon>
        <taxon>Caenorhabditis</taxon>
    </lineage>
</organism>
<dbReference type="GO" id="GO:0032259">
    <property type="term" value="P:methylation"/>
    <property type="evidence" value="ECO:0007669"/>
    <property type="project" value="UniProtKB-KW"/>
</dbReference>
<name>Q20580_CAEEL</name>
<keyword evidence="2" id="KW-0808">Transferase</keyword>
<dbReference type="PANTHER" id="PTHR22989:SF13">
    <property type="entry name" value="METHYLTRANSFERASE FKBM DOMAIN-CONTAINING PROTEIN"/>
    <property type="match status" value="1"/>
</dbReference>
<dbReference type="UCSC" id="F49C12.2">
    <property type="organism name" value="c. elegans"/>
</dbReference>
<gene>
    <name evidence="2" type="ORF">CELE_F49C12.2</name>
    <name evidence="2 4" type="ORF">F49C12.2</name>
</gene>
<dbReference type="InterPro" id="IPR006342">
    <property type="entry name" value="FkbM_mtfrase"/>
</dbReference>
<proteinExistence type="predicted"/>
<dbReference type="GeneID" id="186025"/>
<dbReference type="STRING" id="6239.F49C12.2.1"/>
<dbReference type="Pfam" id="PF05050">
    <property type="entry name" value="Methyltransf_21"/>
    <property type="match status" value="1"/>
</dbReference>
<dbReference type="OrthoDB" id="10006218at2759"/>
<evidence type="ECO:0000313" key="2">
    <source>
        <dbReference type="EMBL" id="CAA92507.1"/>
    </source>
</evidence>
<reference evidence="2 3" key="1">
    <citation type="journal article" date="1998" name="Science">
        <title>Genome sequence of the nematode C. elegans: a platform for investigating biology.</title>
        <authorList>
            <consortium name="The C. elegans sequencing consortium"/>
            <person name="Sulson J.E."/>
            <person name="Waterston R."/>
        </authorList>
    </citation>
    <scope>NUCLEOTIDE SEQUENCE [LARGE SCALE GENOMIC DNA]</scope>
    <source>
        <strain evidence="2 3">Bristol N2</strain>
    </source>
</reference>
<dbReference type="PhylomeDB" id="Q20580"/>
<dbReference type="KEGG" id="cel:CELE_F49C12.2"/>
<dbReference type="WormBase" id="F49C12.2">
    <property type="protein sequence ID" value="CE03362"/>
    <property type="gene ID" value="WBGene00009872"/>
</dbReference>
<evidence type="ECO:0000313" key="4">
    <source>
        <dbReference type="WormBase" id="F49C12.2"/>
    </source>
</evidence>